<organism evidence="1 2">
    <name type="scientific">Aromia moschata</name>
    <dbReference type="NCBI Taxonomy" id="1265417"/>
    <lineage>
        <taxon>Eukaryota</taxon>
        <taxon>Metazoa</taxon>
        <taxon>Ecdysozoa</taxon>
        <taxon>Arthropoda</taxon>
        <taxon>Hexapoda</taxon>
        <taxon>Insecta</taxon>
        <taxon>Pterygota</taxon>
        <taxon>Neoptera</taxon>
        <taxon>Endopterygota</taxon>
        <taxon>Coleoptera</taxon>
        <taxon>Polyphaga</taxon>
        <taxon>Cucujiformia</taxon>
        <taxon>Chrysomeloidea</taxon>
        <taxon>Cerambycidae</taxon>
        <taxon>Cerambycinae</taxon>
        <taxon>Callichromatini</taxon>
        <taxon>Aromia</taxon>
    </lineage>
</organism>
<proteinExistence type="predicted"/>
<evidence type="ECO:0000313" key="2">
    <source>
        <dbReference type="Proteomes" id="UP001162162"/>
    </source>
</evidence>
<dbReference type="AlphaFoldDB" id="A0AAV8YX57"/>
<dbReference type="Proteomes" id="UP001162162">
    <property type="component" value="Unassembled WGS sequence"/>
</dbReference>
<keyword evidence="2" id="KW-1185">Reference proteome</keyword>
<evidence type="ECO:0000313" key="1">
    <source>
        <dbReference type="EMBL" id="KAJ8956299.1"/>
    </source>
</evidence>
<comment type="caution">
    <text evidence="1">The sequence shown here is derived from an EMBL/GenBank/DDBJ whole genome shotgun (WGS) entry which is preliminary data.</text>
</comment>
<accession>A0AAV8YX57</accession>
<protein>
    <submittedName>
        <fullName evidence="1">Uncharacterized protein</fullName>
    </submittedName>
</protein>
<gene>
    <name evidence="1" type="ORF">NQ318_015035</name>
</gene>
<dbReference type="EMBL" id="JAPWTK010000031">
    <property type="protein sequence ID" value="KAJ8956299.1"/>
    <property type="molecule type" value="Genomic_DNA"/>
</dbReference>
<reference evidence="1" key="1">
    <citation type="journal article" date="2023" name="Insect Mol. Biol.">
        <title>Genome sequencing provides insights into the evolution of gene families encoding plant cell wall-degrading enzymes in longhorned beetles.</title>
        <authorList>
            <person name="Shin N.R."/>
            <person name="Okamura Y."/>
            <person name="Kirsch R."/>
            <person name="Pauchet Y."/>
        </authorList>
    </citation>
    <scope>NUCLEOTIDE SEQUENCE</scope>
    <source>
        <strain evidence="1">AMC_N1</strain>
    </source>
</reference>
<name>A0AAV8YX57_9CUCU</name>
<sequence>MVHDDDGNQKIQKLSKLRKRSAQIDISKTHIQRILAENKFKAFKPKIIHTLEVGDDARRLDFSLEIGARLTVDIHFHKKERYLKHPIHAKEFENYCTETAKLYIKLDPWYPMPSACDALLIHVI</sequence>